<dbReference type="GO" id="GO:0008135">
    <property type="term" value="F:translation factor activity, RNA binding"/>
    <property type="evidence" value="ECO:0000318"/>
    <property type="project" value="GO_Central"/>
</dbReference>
<feature type="domain" description="RRM" evidence="3">
    <location>
        <begin position="33"/>
        <end position="137"/>
    </location>
</feature>
<proteinExistence type="predicted"/>
<dbReference type="PANTHER" id="PTHR12566">
    <property type="entry name" value="CYTOPLASMIC POLYADENYLATION ELEMENT BINDING PROTEIN CPEB"/>
    <property type="match status" value="1"/>
</dbReference>
<dbReference type="InterPro" id="IPR034977">
    <property type="entry name" value="CPEB1_RRM1"/>
</dbReference>
<sequence>MLYNVIFLESCDPKITWHGSLPRKILIEPEYSVKVFIGGVPWDITEVELLASFGTYGNVTVEWPGKDCDHSKHPPKGYVYLIFNSSESVKKLLQNCSRSDDKYYQLVSSRQRKSKEVQVIPWALNDSNALRIASSRLDIDKTIFVGGLHGMLNADGLMHIMDDLFGGVVYAGIDTDQYKYPIGGSGRVIFSNRKSYIKAVNAAFVEIRTKKFKKRIQLDPYLRDAMCTQCHKAPGPYFCRDSLCWAYYCKTCWNLRHRPASLADHRAMKRTSNKTKSRPIPR</sequence>
<dbReference type="SMART" id="SM00360">
    <property type="entry name" value="RRM"/>
    <property type="match status" value="2"/>
</dbReference>
<dbReference type="GO" id="GO:0000900">
    <property type="term" value="F:mRNA regulatory element binding translation repressor activity"/>
    <property type="evidence" value="ECO:0000318"/>
    <property type="project" value="GO_Central"/>
</dbReference>
<name>B3S7U4_TRIAD</name>
<keyword evidence="5" id="KW-1185">Reference proteome</keyword>
<dbReference type="EMBL" id="DS985254">
    <property type="protein sequence ID" value="EDV21354.1"/>
    <property type="molecule type" value="Genomic_DNA"/>
</dbReference>
<dbReference type="GO" id="GO:0043022">
    <property type="term" value="F:ribosome binding"/>
    <property type="evidence" value="ECO:0000318"/>
    <property type="project" value="GO_Central"/>
</dbReference>
<dbReference type="Gene3D" id="4.10.640.40">
    <property type="entry name" value="Cytoplasmic polyadenylation element-binding protein, ZZ domain"/>
    <property type="match status" value="1"/>
</dbReference>
<dbReference type="PhylomeDB" id="B3S7U4"/>
<accession>B3S7U4</accession>
<dbReference type="Proteomes" id="UP000009022">
    <property type="component" value="Unassembled WGS sequence"/>
</dbReference>
<dbReference type="GO" id="GO:0005634">
    <property type="term" value="C:nucleus"/>
    <property type="evidence" value="ECO:0000318"/>
    <property type="project" value="GO_Central"/>
</dbReference>
<dbReference type="InterPro" id="IPR012677">
    <property type="entry name" value="Nucleotide-bd_a/b_plait_sf"/>
</dbReference>
<dbReference type="HOGENOM" id="CLU_014948_1_0_1"/>
<dbReference type="SUPFAM" id="SSF54928">
    <property type="entry name" value="RNA-binding domain, RBD"/>
    <property type="match status" value="1"/>
</dbReference>
<dbReference type="KEGG" id="tad:TRIADDRAFT_30543"/>
<dbReference type="GO" id="GO:0003730">
    <property type="term" value="F:mRNA 3'-UTR binding"/>
    <property type="evidence" value="ECO:0000318"/>
    <property type="project" value="GO_Central"/>
</dbReference>
<dbReference type="InterPro" id="IPR035979">
    <property type="entry name" value="RBD_domain_sf"/>
</dbReference>
<dbReference type="Pfam" id="PF16367">
    <property type="entry name" value="RRM_7"/>
    <property type="match status" value="1"/>
</dbReference>
<dbReference type="CDD" id="cd12723">
    <property type="entry name" value="RRM1_CPEB1"/>
    <property type="match status" value="1"/>
</dbReference>
<protein>
    <recommendedName>
        <fullName evidence="3">RRM domain-containing protein</fullName>
    </recommendedName>
</protein>
<dbReference type="Gene3D" id="3.30.70.330">
    <property type="match status" value="2"/>
</dbReference>
<keyword evidence="1 2" id="KW-0694">RNA-binding</keyword>
<dbReference type="OMA" id="VILEPWI"/>
<dbReference type="InParanoid" id="B3S7U4"/>
<dbReference type="CDD" id="cd19757">
    <property type="entry name" value="Bbox1"/>
    <property type="match status" value="1"/>
</dbReference>
<gene>
    <name evidence="4" type="ORF">TRIADDRAFT_30543</name>
</gene>
<dbReference type="RefSeq" id="XP_002116321.1">
    <property type="nucleotide sequence ID" value="XM_002116285.1"/>
</dbReference>
<dbReference type="PROSITE" id="PS50102">
    <property type="entry name" value="RRM"/>
    <property type="match status" value="1"/>
</dbReference>
<evidence type="ECO:0000313" key="4">
    <source>
        <dbReference type="EMBL" id="EDV21354.1"/>
    </source>
</evidence>
<dbReference type="STRING" id="10228.B3S7U4"/>
<dbReference type="InterPro" id="IPR000504">
    <property type="entry name" value="RRM_dom"/>
</dbReference>
<evidence type="ECO:0000256" key="2">
    <source>
        <dbReference type="PROSITE-ProRule" id="PRU00176"/>
    </source>
</evidence>
<dbReference type="OrthoDB" id="10033548at2759"/>
<dbReference type="GO" id="GO:2000766">
    <property type="term" value="P:negative regulation of cytoplasmic translation"/>
    <property type="evidence" value="ECO:0000318"/>
    <property type="project" value="GO_Central"/>
</dbReference>
<organism evidence="4 5">
    <name type="scientific">Trichoplax adhaerens</name>
    <name type="common">Trichoplax reptans</name>
    <dbReference type="NCBI Taxonomy" id="10228"/>
    <lineage>
        <taxon>Eukaryota</taxon>
        <taxon>Metazoa</taxon>
        <taxon>Placozoa</taxon>
        <taxon>Uniplacotomia</taxon>
        <taxon>Trichoplacea</taxon>
        <taxon>Trichoplacidae</taxon>
        <taxon>Trichoplax</taxon>
    </lineage>
</organism>
<dbReference type="InterPro" id="IPR034819">
    <property type="entry name" value="CPEB"/>
</dbReference>
<dbReference type="FunFam" id="3.30.70.330:FF:000054">
    <property type="entry name" value="Cytoplasmic polyadenylation element-binding protein 1"/>
    <property type="match status" value="1"/>
</dbReference>
<dbReference type="eggNOG" id="KOG0129">
    <property type="taxonomic scope" value="Eukaryota"/>
</dbReference>
<dbReference type="GO" id="GO:0043005">
    <property type="term" value="C:neuron projection"/>
    <property type="evidence" value="ECO:0000318"/>
    <property type="project" value="GO_Central"/>
</dbReference>
<dbReference type="InterPro" id="IPR038446">
    <property type="entry name" value="CEBP_ZZ_sf"/>
</dbReference>
<dbReference type="PANTHER" id="PTHR12566:SF9">
    <property type="entry name" value="CYTOPLASMIC POLYADENYLATION ELEMENT-BINDING PROTEIN 1"/>
    <property type="match status" value="1"/>
</dbReference>
<evidence type="ECO:0000259" key="3">
    <source>
        <dbReference type="PROSITE" id="PS50102"/>
    </source>
</evidence>
<dbReference type="GO" id="GO:0005737">
    <property type="term" value="C:cytoplasm"/>
    <property type="evidence" value="ECO:0000318"/>
    <property type="project" value="GO_Central"/>
</dbReference>
<reference evidence="4 5" key="1">
    <citation type="journal article" date="2008" name="Nature">
        <title>The Trichoplax genome and the nature of placozoans.</title>
        <authorList>
            <person name="Srivastava M."/>
            <person name="Begovic E."/>
            <person name="Chapman J."/>
            <person name="Putnam N.H."/>
            <person name="Hellsten U."/>
            <person name="Kawashima T."/>
            <person name="Kuo A."/>
            <person name="Mitros T."/>
            <person name="Salamov A."/>
            <person name="Carpenter M.L."/>
            <person name="Signorovitch A.Y."/>
            <person name="Moreno M.A."/>
            <person name="Kamm K."/>
            <person name="Grimwood J."/>
            <person name="Schmutz J."/>
            <person name="Shapiro H."/>
            <person name="Grigoriev I.V."/>
            <person name="Buss L.W."/>
            <person name="Schierwater B."/>
            <person name="Dellaporta S.L."/>
            <person name="Rokhsar D.S."/>
        </authorList>
    </citation>
    <scope>NUCLEOTIDE SEQUENCE [LARGE SCALE GENOMIC DNA]</scope>
    <source>
        <strain evidence="4 5">Grell-BS-1999</strain>
    </source>
</reference>
<evidence type="ECO:0000313" key="5">
    <source>
        <dbReference type="Proteomes" id="UP000009022"/>
    </source>
</evidence>
<dbReference type="GeneID" id="6757435"/>
<dbReference type="InterPro" id="IPR032296">
    <property type="entry name" value="CEBP_ZZ"/>
</dbReference>
<dbReference type="Pfam" id="PF16366">
    <property type="entry name" value="CEBP_ZZ"/>
    <property type="match status" value="1"/>
</dbReference>
<dbReference type="GO" id="GO:0045202">
    <property type="term" value="C:synapse"/>
    <property type="evidence" value="ECO:0000318"/>
    <property type="project" value="GO_Central"/>
</dbReference>
<dbReference type="CDD" id="cd12725">
    <property type="entry name" value="RRM2_CPEB1"/>
    <property type="match status" value="1"/>
</dbReference>
<dbReference type="CTD" id="6757435"/>
<evidence type="ECO:0000256" key="1">
    <source>
        <dbReference type="ARBA" id="ARBA00022884"/>
    </source>
</evidence>
<dbReference type="AlphaFoldDB" id="B3S7U4"/>